<evidence type="ECO:0000313" key="1">
    <source>
        <dbReference type="EMBL" id="MDR6725696.1"/>
    </source>
</evidence>
<protein>
    <submittedName>
        <fullName evidence="1">Uncharacterized protein YukE</fullName>
    </submittedName>
</protein>
<dbReference type="AlphaFoldDB" id="A0AAP5H628"/>
<sequence>MTTIKVKPGQLLAISKQFEEAHYQISQMTNRLKQRIVEIEQVKRTGKAC</sequence>
<proteinExistence type="predicted"/>
<dbReference type="Gene3D" id="1.10.287.850">
    <property type="entry name" value="HP0062-like domain"/>
    <property type="match status" value="1"/>
</dbReference>
<accession>A0AAP5H628</accession>
<dbReference type="EMBL" id="JAVDTR010000012">
    <property type="protein sequence ID" value="MDR6725696.1"/>
    <property type="molecule type" value="Genomic_DNA"/>
</dbReference>
<reference evidence="1" key="1">
    <citation type="submission" date="2023-07" db="EMBL/GenBank/DDBJ databases">
        <title>Sorghum-associated microbial communities from plants grown in Nebraska, USA.</title>
        <authorList>
            <person name="Schachtman D."/>
        </authorList>
    </citation>
    <scope>NUCLEOTIDE SEQUENCE</scope>
    <source>
        <strain evidence="1">BE80</strain>
    </source>
</reference>
<evidence type="ECO:0000313" key="2">
    <source>
        <dbReference type="Proteomes" id="UP001254832"/>
    </source>
</evidence>
<organism evidence="1 2">
    <name type="scientific">Paenibacillus amylolyticus</name>
    <dbReference type="NCBI Taxonomy" id="1451"/>
    <lineage>
        <taxon>Bacteria</taxon>
        <taxon>Bacillati</taxon>
        <taxon>Bacillota</taxon>
        <taxon>Bacilli</taxon>
        <taxon>Bacillales</taxon>
        <taxon>Paenibacillaceae</taxon>
        <taxon>Paenibacillus</taxon>
    </lineage>
</organism>
<gene>
    <name evidence="1" type="ORF">J2W91_004198</name>
</gene>
<name>A0AAP5H628_PAEAM</name>
<dbReference type="Proteomes" id="UP001254832">
    <property type="component" value="Unassembled WGS sequence"/>
</dbReference>
<comment type="caution">
    <text evidence="1">The sequence shown here is derived from an EMBL/GenBank/DDBJ whole genome shotgun (WGS) entry which is preliminary data.</text>
</comment>
<dbReference type="RefSeq" id="WP_200956146.1">
    <property type="nucleotide sequence ID" value="NZ_JAVDTR010000012.1"/>
</dbReference>